<reference evidence="2 3" key="1">
    <citation type="submission" date="2019-01" db="EMBL/GenBank/DDBJ databases">
        <title>Sequencing of cultivated peanut Arachis hypogaea provides insights into genome evolution and oil improvement.</title>
        <authorList>
            <person name="Chen X."/>
        </authorList>
    </citation>
    <scope>NUCLEOTIDE SEQUENCE [LARGE SCALE GENOMIC DNA]</scope>
    <source>
        <strain evidence="3">cv. Fuhuasheng</strain>
        <tissue evidence="2">Leaves</tissue>
    </source>
</reference>
<dbReference type="Pfam" id="PF03101">
    <property type="entry name" value="FAR1"/>
    <property type="match status" value="1"/>
</dbReference>
<feature type="domain" description="FAR1" evidence="1">
    <location>
        <begin position="11"/>
        <end position="93"/>
    </location>
</feature>
<proteinExistence type="predicted"/>
<comment type="caution">
    <text evidence="2">The sequence shown here is derived from an EMBL/GenBank/DDBJ whole genome shotgun (WGS) entry which is preliminary data.</text>
</comment>
<evidence type="ECO:0000313" key="2">
    <source>
        <dbReference type="EMBL" id="RYQ96071.1"/>
    </source>
</evidence>
<organism evidence="2 3">
    <name type="scientific">Arachis hypogaea</name>
    <name type="common">Peanut</name>
    <dbReference type="NCBI Taxonomy" id="3818"/>
    <lineage>
        <taxon>Eukaryota</taxon>
        <taxon>Viridiplantae</taxon>
        <taxon>Streptophyta</taxon>
        <taxon>Embryophyta</taxon>
        <taxon>Tracheophyta</taxon>
        <taxon>Spermatophyta</taxon>
        <taxon>Magnoliopsida</taxon>
        <taxon>eudicotyledons</taxon>
        <taxon>Gunneridae</taxon>
        <taxon>Pentapetalae</taxon>
        <taxon>rosids</taxon>
        <taxon>fabids</taxon>
        <taxon>Fabales</taxon>
        <taxon>Fabaceae</taxon>
        <taxon>Papilionoideae</taxon>
        <taxon>50 kb inversion clade</taxon>
        <taxon>dalbergioids sensu lato</taxon>
        <taxon>Dalbergieae</taxon>
        <taxon>Pterocarpus clade</taxon>
        <taxon>Arachis</taxon>
    </lineage>
</organism>
<name>A0A444Y2A7_ARAHY</name>
<evidence type="ECO:0000313" key="3">
    <source>
        <dbReference type="Proteomes" id="UP000289738"/>
    </source>
</evidence>
<dbReference type="AlphaFoldDB" id="A0A444Y2A7"/>
<dbReference type="Proteomes" id="UP000289738">
    <property type="component" value="Chromosome B08"/>
</dbReference>
<dbReference type="EMBL" id="SDMP01000018">
    <property type="protein sequence ID" value="RYQ96071.1"/>
    <property type="molecule type" value="Genomic_DNA"/>
</dbReference>
<sequence length="282" mass="33222">MEFANPDEACRFYEQYSRAKGFAMRQGKKLKNRKGEIIEGFRDRKWLEMQDWKREHKVFTCCGCQVEMRIKQKAESSNWYVCRFVDEHNHDLLLAKFVSYLPAYRKISDVDRAHMDSLRQAGGFNLVPFTKRDMYNVVRRQRAMQSGDVNATLRYFNVCARRDGNMYWWYQVGAEQNMCDLFWSDGHSPNDYKIFGDVLAFDATYRRNKYNLPVIVFSEVNHHNQTCRAQQCSLQEWSIMLWSEAPTSNLGGNPHLLVQEMKVESNFGDMECCGEVVLRGME</sequence>
<evidence type="ECO:0000259" key="1">
    <source>
        <dbReference type="Pfam" id="PF03101"/>
    </source>
</evidence>
<keyword evidence="3" id="KW-1185">Reference proteome</keyword>
<dbReference type="PANTHER" id="PTHR47718">
    <property type="entry name" value="OS01G0519700 PROTEIN"/>
    <property type="match status" value="1"/>
</dbReference>
<gene>
    <name evidence="2" type="ORF">Ahy_B08g091583</name>
</gene>
<protein>
    <recommendedName>
        <fullName evidence="1">FAR1 domain-containing protein</fullName>
    </recommendedName>
</protein>
<dbReference type="InterPro" id="IPR004330">
    <property type="entry name" value="FAR1_DNA_bnd_dom"/>
</dbReference>
<dbReference type="STRING" id="3818.A0A444Y2A7"/>
<accession>A0A444Y2A7</accession>